<organism evidence="4">
    <name type="scientific">Ajellomyces capsulatus (strain H88)</name>
    <name type="common">Darling's disease fungus</name>
    <name type="synonym">Histoplasma capsulatum</name>
    <dbReference type="NCBI Taxonomy" id="544711"/>
    <lineage>
        <taxon>Eukaryota</taxon>
        <taxon>Fungi</taxon>
        <taxon>Dikarya</taxon>
        <taxon>Ascomycota</taxon>
        <taxon>Pezizomycotina</taxon>
        <taxon>Eurotiomycetes</taxon>
        <taxon>Eurotiomycetidae</taxon>
        <taxon>Onygenales</taxon>
        <taxon>Ajellomycetaceae</taxon>
        <taxon>Histoplasma</taxon>
    </lineage>
</organism>
<keyword evidence="2" id="KW-0732">Signal</keyword>
<evidence type="ECO:0000256" key="2">
    <source>
        <dbReference type="SAM" id="SignalP"/>
    </source>
</evidence>
<gene>
    <name evidence="3" type="ORF">HCEG_05864</name>
</gene>
<proteinExistence type="predicted"/>
<evidence type="ECO:0000313" key="4">
    <source>
        <dbReference type="Proteomes" id="UP000008142"/>
    </source>
</evidence>
<evidence type="ECO:0000313" key="3">
    <source>
        <dbReference type="EMBL" id="EGC46649.1"/>
    </source>
</evidence>
<sequence length="171" mass="19605">MSTYMWFRIVTLLIIQSRQQERQQQQRQRQHYGDASLYNSAGEYAHTCTHLPQCYRADPDKDGSRSATGTCHGKPFCHKWAAHQLYGIEPILGTMRQCPASTFFTCLVCECDYIDYHNRRLVGQQLSAARLFIDLVGYRAGADEKGGEVDRKRNMIDRAGRKDHTSNSSHT</sequence>
<feature type="chain" id="PRO_5003258278" evidence="2">
    <location>
        <begin position="20"/>
        <end position="171"/>
    </location>
</feature>
<dbReference type="Proteomes" id="UP000008142">
    <property type="component" value="Unassembled WGS sequence"/>
</dbReference>
<dbReference type="AlphaFoldDB" id="F0UJW1"/>
<feature type="signal peptide" evidence="2">
    <location>
        <begin position="1"/>
        <end position="19"/>
    </location>
</feature>
<dbReference type="VEuPathDB" id="FungiDB:I7I53_05707"/>
<name>F0UJW1_AJEC8</name>
<protein>
    <submittedName>
        <fullName evidence="3">Predicted protein</fullName>
    </submittedName>
</protein>
<feature type="region of interest" description="Disordered" evidence="1">
    <location>
        <begin position="147"/>
        <end position="171"/>
    </location>
</feature>
<dbReference type="HOGENOM" id="CLU_1562435_0_0_1"/>
<reference evidence="4" key="1">
    <citation type="submission" date="2008-07" db="EMBL/GenBank/DDBJ databases">
        <title>Annotation of Ajellomyces capsulatus strain H88.</title>
        <authorList>
            <person name="Champion M."/>
            <person name="Cuomo C."/>
            <person name="Ma L.-J."/>
            <person name="Henn M.R."/>
            <person name="Sil A."/>
            <person name="Goldman B."/>
            <person name="Young S.K."/>
            <person name="Kodira C.D."/>
            <person name="Zeng Q."/>
            <person name="Koehrsen M."/>
            <person name="Alvarado L."/>
            <person name="Berlin A."/>
            <person name="Borenstein D."/>
            <person name="Chen Z."/>
            <person name="Engels R."/>
            <person name="Freedman E."/>
            <person name="Gellesch M."/>
            <person name="Goldberg J."/>
            <person name="Griggs A."/>
            <person name="Gujja S."/>
            <person name="Heiman D."/>
            <person name="Hepburn T."/>
            <person name="Howarth C."/>
            <person name="Jen D."/>
            <person name="Larson L."/>
            <person name="Lewis B."/>
            <person name="Mehta T."/>
            <person name="Park D."/>
            <person name="Pearson M."/>
            <person name="Roberts A."/>
            <person name="Saif S."/>
            <person name="Shea T."/>
            <person name="Shenoy N."/>
            <person name="Sisk P."/>
            <person name="Stolte C."/>
            <person name="Sykes S."/>
            <person name="Walk T."/>
            <person name="White J."/>
            <person name="Yandava C."/>
            <person name="Klein B."/>
            <person name="McEwen J.G."/>
            <person name="Puccia R."/>
            <person name="Goldman G.H."/>
            <person name="Felipe M.S."/>
            <person name="Nino-Vega G."/>
            <person name="San-Blas G."/>
            <person name="Taylor J."/>
            <person name="Mendoza L."/>
            <person name="Galagan J."/>
            <person name="Nusbaum C."/>
            <person name="Birren B."/>
        </authorList>
    </citation>
    <scope>NUCLEOTIDE SEQUENCE [LARGE SCALE GENOMIC DNA]</scope>
    <source>
        <strain evidence="4">H88</strain>
    </source>
</reference>
<accession>F0UJW1</accession>
<feature type="compositionally biased region" description="Basic and acidic residues" evidence="1">
    <location>
        <begin position="147"/>
        <end position="165"/>
    </location>
</feature>
<dbReference type="EMBL" id="DS990639">
    <property type="protein sequence ID" value="EGC46649.1"/>
    <property type="molecule type" value="Genomic_DNA"/>
</dbReference>
<evidence type="ECO:0000256" key="1">
    <source>
        <dbReference type="SAM" id="MobiDB-lite"/>
    </source>
</evidence>